<dbReference type="AlphaFoldDB" id="A0A1I8C1U0"/>
<dbReference type="PRINTS" id="PR00071">
    <property type="entry name" value="HMGCOARDTASE"/>
</dbReference>
<dbReference type="SUPFAM" id="SSF56542">
    <property type="entry name" value="Substrate-binding domain of HMG-CoA reductase"/>
    <property type="match status" value="1"/>
</dbReference>
<dbReference type="GO" id="GO:0008299">
    <property type="term" value="P:isoprenoid biosynthetic process"/>
    <property type="evidence" value="ECO:0007669"/>
    <property type="project" value="InterPro"/>
</dbReference>
<sequence>MLFLDEFTDELILFIESLITRDIQVKGIFGQWNIQLRDKVLLLANKYFEENRVGGSEIEFVLGNDSAISTVSTTAPSIPKDQCTTLLELTDNSSLIKSLSAVDLRLLREMREGRLKHRNLEQHCCSSLKAVELRRLHVEERYRVPLGNLPYENYNYEEVKNACCENVIGYMPVPTGIAGPLCFDGEMVPIPLSTTEGALIASVSRGCLCLNESIKLLGTDAFYTQVIRDGMTRAPVLEFDLIKDCYDCFQWVRQKESFEKMKLHFDQTSRYASLQRVEPRIEGNYLFLRFVATTGDAMGMNMVTRGTGKAIECLRLAFPQARLLSISGNLCVDKKASALNWIEGRGKSVVAEAFIPAQVVERVLKTNVDSMVSIGHAKLLVGSSAACTIGGWNAHAANVVASLFIATGQDAAQTVSSSMCMTQLNKRALDGALHVSCTMNCLEVGAIGGGTMLSPQSKCLEILGCRRDFLKPGQNSERLARIVCGVVLAGELSLLASQCNEGELEKSHLRLNRSTRNLMLSDTCTPPLLSPIQYRRASSAAVIPQSIPESQPIALDNVSITERRRQNIDINRDNESSLSTGSSTLSVLTQAGAKLLKKANNGHMPCGPL</sequence>
<dbReference type="GO" id="GO:0016126">
    <property type="term" value="P:sterol biosynthetic process"/>
    <property type="evidence" value="ECO:0007669"/>
    <property type="project" value="TreeGrafter"/>
</dbReference>
<dbReference type="InterPro" id="IPR004554">
    <property type="entry name" value="HMG_CoA_Rdtase_eu_arc"/>
</dbReference>
<dbReference type="Gene3D" id="1.10.3270.10">
    <property type="entry name" value="HMGR, N-terminal domain"/>
    <property type="match status" value="1"/>
</dbReference>
<dbReference type="PANTHER" id="PTHR10572:SF24">
    <property type="entry name" value="3-HYDROXY-3-METHYLGLUTARYL-COENZYME A REDUCTASE"/>
    <property type="match status" value="1"/>
</dbReference>
<dbReference type="InterPro" id="IPR023282">
    <property type="entry name" value="HMG_CoA_Rdtase_N"/>
</dbReference>
<protein>
    <recommendedName>
        <fullName evidence="4">3-hydroxy-3-methylglutaryl-coenzyme A reductase</fullName>
        <ecNumber evidence="3">1.1.1.34</ecNumber>
    </recommendedName>
</protein>
<keyword evidence="5" id="KW-0521">NADP</keyword>
<dbReference type="GO" id="GO:0005789">
    <property type="term" value="C:endoplasmic reticulum membrane"/>
    <property type="evidence" value="ECO:0007669"/>
    <property type="project" value="TreeGrafter"/>
</dbReference>
<dbReference type="GO" id="GO:0004420">
    <property type="term" value="F:hydroxymethylglutaryl-CoA reductase (NADPH) activity"/>
    <property type="evidence" value="ECO:0007669"/>
    <property type="project" value="UniProtKB-EC"/>
</dbReference>
<evidence type="ECO:0000313" key="8">
    <source>
        <dbReference type="WBParaSite" id="MhA1_Contig942.frz3.fgene1"/>
    </source>
</evidence>
<dbReference type="FunFam" id="3.30.70.420:FF:000001">
    <property type="entry name" value="3-hydroxy-3-methylglutaryl coenzyme A reductase"/>
    <property type="match status" value="1"/>
</dbReference>
<dbReference type="GO" id="GO:0015936">
    <property type="term" value="P:coenzyme A metabolic process"/>
    <property type="evidence" value="ECO:0007669"/>
    <property type="project" value="InterPro"/>
</dbReference>
<evidence type="ECO:0000256" key="3">
    <source>
        <dbReference type="ARBA" id="ARBA00012999"/>
    </source>
</evidence>
<name>A0A1I8C1U0_MELHA</name>
<dbReference type="InterPro" id="IPR009023">
    <property type="entry name" value="HMG_CoA_Rdtase_NAD(P)-bd_sf"/>
</dbReference>
<evidence type="ECO:0000256" key="2">
    <source>
        <dbReference type="ARBA" id="ARBA00007661"/>
    </source>
</evidence>
<dbReference type="InterPro" id="IPR002202">
    <property type="entry name" value="HMG_CoA_Rdtase"/>
</dbReference>
<dbReference type="PROSITE" id="PS00066">
    <property type="entry name" value="HMG_COA_REDUCTASE_1"/>
    <property type="match status" value="1"/>
</dbReference>
<dbReference type="InterPro" id="IPR009029">
    <property type="entry name" value="HMG_CoA_Rdtase_sub-bd_dom_sf"/>
</dbReference>
<evidence type="ECO:0000256" key="5">
    <source>
        <dbReference type="ARBA" id="ARBA00022857"/>
    </source>
</evidence>
<dbReference type="Gene3D" id="3.30.70.420">
    <property type="entry name" value="Hydroxymethylglutaryl-CoA reductase, class I/II, NAD/NADP-binding domain"/>
    <property type="match status" value="1"/>
</dbReference>
<evidence type="ECO:0000256" key="4">
    <source>
        <dbReference type="ARBA" id="ARBA00016920"/>
    </source>
</evidence>
<comment type="pathway">
    <text evidence="1">Metabolic intermediate biosynthesis; (R)-mevalonate biosynthesis; (R)-mevalonate from acetyl-CoA: step 3/3.</text>
</comment>
<dbReference type="SUPFAM" id="SSF55035">
    <property type="entry name" value="NAD-binding domain of HMG-CoA reductase"/>
    <property type="match status" value="1"/>
</dbReference>
<dbReference type="Gene3D" id="3.90.770.10">
    <property type="entry name" value="3-hydroxy-3-methylglutaryl-coenzyme A Reductase, Chain A, domain 2"/>
    <property type="match status" value="1"/>
</dbReference>
<dbReference type="CDD" id="cd00643">
    <property type="entry name" value="HMG-CoA_reductase_classI"/>
    <property type="match status" value="1"/>
</dbReference>
<dbReference type="InterPro" id="IPR023076">
    <property type="entry name" value="HMG_CoA_Rdtase_CS"/>
</dbReference>
<dbReference type="PROSITE" id="PS50065">
    <property type="entry name" value="HMG_COA_REDUCTASE_4"/>
    <property type="match status" value="1"/>
</dbReference>
<dbReference type="GO" id="GO:0005778">
    <property type="term" value="C:peroxisomal membrane"/>
    <property type="evidence" value="ECO:0007669"/>
    <property type="project" value="TreeGrafter"/>
</dbReference>
<dbReference type="WBParaSite" id="MhA1_Contig942.frz3.fgene1">
    <property type="protein sequence ID" value="MhA1_Contig942.frz3.fgene1"/>
    <property type="gene ID" value="MhA1_Contig942.frz3.fgene1"/>
</dbReference>
<keyword evidence="7" id="KW-1185">Reference proteome</keyword>
<organism evidence="7 8">
    <name type="scientific">Meloidogyne hapla</name>
    <name type="common">Root-knot nematode worm</name>
    <dbReference type="NCBI Taxonomy" id="6305"/>
    <lineage>
        <taxon>Eukaryota</taxon>
        <taxon>Metazoa</taxon>
        <taxon>Ecdysozoa</taxon>
        <taxon>Nematoda</taxon>
        <taxon>Chromadorea</taxon>
        <taxon>Rhabditida</taxon>
        <taxon>Tylenchina</taxon>
        <taxon>Tylenchomorpha</taxon>
        <taxon>Tylenchoidea</taxon>
        <taxon>Meloidogynidae</taxon>
        <taxon>Meloidogyninae</taxon>
        <taxon>Meloidogyne</taxon>
    </lineage>
</organism>
<dbReference type="PANTHER" id="PTHR10572">
    <property type="entry name" value="3-HYDROXY-3-METHYLGLUTARYL-COENZYME A REDUCTASE"/>
    <property type="match status" value="1"/>
</dbReference>
<keyword evidence="6" id="KW-0560">Oxidoreductase</keyword>
<accession>A0A1I8C1U0</accession>
<reference evidence="8" key="1">
    <citation type="submission" date="2016-11" db="UniProtKB">
        <authorList>
            <consortium name="WormBaseParasite"/>
        </authorList>
    </citation>
    <scope>IDENTIFICATION</scope>
</reference>
<dbReference type="Pfam" id="PF00368">
    <property type="entry name" value="HMG-CoA_red"/>
    <property type="match status" value="1"/>
</dbReference>
<dbReference type="InterPro" id="IPR023074">
    <property type="entry name" value="HMG_CoA_Rdtase_cat_sf"/>
</dbReference>
<dbReference type="EC" id="1.1.1.34" evidence="3"/>
<comment type="similarity">
    <text evidence="2">Belongs to the HMG-CoA reductase family.</text>
</comment>
<dbReference type="PROSITE" id="PS00318">
    <property type="entry name" value="HMG_COA_REDUCTASE_2"/>
    <property type="match status" value="1"/>
</dbReference>
<evidence type="ECO:0000256" key="1">
    <source>
        <dbReference type="ARBA" id="ARBA00005084"/>
    </source>
</evidence>
<evidence type="ECO:0000313" key="7">
    <source>
        <dbReference type="Proteomes" id="UP000095281"/>
    </source>
</evidence>
<dbReference type="Proteomes" id="UP000095281">
    <property type="component" value="Unplaced"/>
</dbReference>
<evidence type="ECO:0000256" key="6">
    <source>
        <dbReference type="ARBA" id="ARBA00023002"/>
    </source>
</evidence>
<proteinExistence type="inferred from homology"/>